<organism evidence="7 8">
    <name type="scientific">Acer saccharum</name>
    <name type="common">Sugar maple</name>
    <dbReference type="NCBI Taxonomy" id="4024"/>
    <lineage>
        <taxon>Eukaryota</taxon>
        <taxon>Viridiplantae</taxon>
        <taxon>Streptophyta</taxon>
        <taxon>Embryophyta</taxon>
        <taxon>Tracheophyta</taxon>
        <taxon>Spermatophyta</taxon>
        <taxon>Magnoliopsida</taxon>
        <taxon>eudicotyledons</taxon>
        <taxon>Gunneridae</taxon>
        <taxon>Pentapetalae</taxon>
        <taxon>rosids</taxon>
        <taxon>malvids</taxon>
        <taxon>Sapindales</taxon>
        <taxon>Sapindaceae</taxon>
        <taxon>Hippocastanoideae</taxon>
        <taxon>Acereae</taxon>
        <taxon>Acer</taxon>
    </lineage>
</organism>
<sequence>MASFLHSWILVWLAVLIFIVSLESGWSEGCLEQERFALLQLKPFFNSLHYLDNWVEGDHNNSDCCQWERVGCNDTTGRVISLHLWETRNLLEMGEWYLNASLFSPFQQLHSLYLIGNQIAGCVENQGWRLSNLEYLDLSSNIFNDNILSSLSALSSFKTLYLRDVGLKGSVDLSDNGIVGLKNLQFLSLGNVSIHDGSALLQSLGSLPYLKRLDLSYNNFSGNIMSTREFHNFTNLEELTMRGASLHTSFLQSIVAFTSLERLIMEDCQFNDIIGTKDNGIVGLKNLQFLSLRNVSILDGSTLLQSLGSLPYLKRLDLSYNNFSGNIMSTQELHNFTNLEELTMQGASLHTSLLQSIAAFASLKTLDMSDCQLNGIIGTKDGAASPFAGIKWSIVLFGEVYRVVLSLPRFSEVVEIHFRGGFQRC</sequence>
<keyword evidence="2 4" id="KW-0732">Signal</keyword>
<dbReference type="InterPro" id="IPR055414">
    <property type="entry name" value="LRR_R13L4/SHOC2-like"/>
</dbReference>
<feature type="chain" id="PRO_5041347643" description="Leucine-rich repeat-containing N-terminal plant-type domain-containing protein" evidence="4">
    <location>
        <begin position="25"/>
        <end position="425"/>
    </location>
</feature>
<evidence type="ECO:0000256" key="1">
    <source>
        <dbReference type="ARBA" id="ARBA00022614"/>
    </source>
</evidence>
<dbReference type="PANTHER" id="PTHR48057">
    <property type="entry name" value="LEUCINE-RICH REPEAT SERINE/THREONINE-PROTEIN KINASE 1"/>
    <property type="match status" value="1"/>
</dbReference>
<dbReference type="Gene3D" id="3.80.10.10">
    <property type="entry name" value="Ribonuclease Inhibitor"/>
    <property type="match status" value="3"/>
</dbReference>
<keyword evidence="8" id="KW-1185">Reference proteome</keyword>
<dbReference type="EMBL" id="JAUESC010000388">
    <property type="protein sequence ID" value="KAK0571583.1"/>
    <property type="molecule type" value="Genomic_DNA"/>
</dbReference>
<evidence type="ECO:0000256" key="3">
    <source>
        <dbReference type="ARBA" id="ARBA00022737"/>
    </source>
</evidence>
<dbReference type="PANTHER" id="PTHR48057:SF30">
    <property type="entry name" value="DNA-DAMAGE-REPAIR_TOLERATION DRT100-LIKE PROTEIN"/>
    <property type="match status" value="1"/>
</dbReference>
<evidence type="ECO:0000313" key="8">
    <source>
        <dbReference type="Proteomes" id="UP001168877"/>
    </source>
</evidence>
<feature type="signal peptide" evidence="4">
    <location>
        <begin position="1"/>
        <end position="24"/>
    </location>
</feature>
<name>A0AA39RD62_ACESA</name>
<keyword evidence="1" id="KW-0433">Leucine-rich repeat</keyword>
<dbReference type="Proteomes" id="UP001168877">
    <property type="component" value="Unassembled WGS sequence"/>
</dbReference>
<evidence type="ECO:0000259" key="5">
    <source>
        <dbReference type="Pfam" id="PF08263"/>
    </source>
</evidence>
<accession>A0AA39RD62</accession>
<feature type="domain" description="Disease resistance R13L4/SHOC-2-like LRR" evidence="6">
    <location>
        <begin position="129"/>
        <end position="369"/>
    </location>
</feature>
<dbReference type="Pfam" id="PF23598">
    <property type="entry name" value="LRR_14"/>
    <property type="match status" value="1"/>
</dbReference>
<dbReference type="Pfam" id="PF08263">
    <property type="entry name" value="LRRNT_2"/>
    <property type="match status" value="1"/>
</dbReference>
<gene>
    <name evidence="7" type="ORF">LWI29_018384</name>
</gene>
<feature type="domain" description="Leucine-rich repeat-containing N-terminal plant-type" evidence="5">
    <location>
        <begin position="32"/>
        <end position="73"/>
    </location>
</feature>
<evidence type="ECO:0000256" key="2">
    <source>
        <dbReference type="ARBA" id="ARBA00022729"/>
    </source>
</evidence>
<evidence type="ECO:0008006" key="9">
    <source>
        <dbReference type="Google" id="ProtNLM"/>
    </source>
</evidence>
<evidence type="ECO:0000256" key="4">
    <source>
        <dbReference type="SAM" id="SignalP"/>
    </source>
</evidence>
<proteinExistence type="predicted"/>
<dbReference type="InterPro" id="IPR032675">
    <property type="entry name" value="LRR_dom_sf"/>
</dbReference>
<dbReference type="InterPro" id="IPR013210">
    <property type="entry name" value="LRR_N_plant-typ"/>
</dbReference>
<evidence type="ECO:0000259" key="6">
    <source>
        <dbReference type="Pfam" id="PF23598"/>
    </source>
</evidence>
<protein>
    <recommendedName>
        <fullName evidence="9">Leucine-rich repeat-containing N-terminal plant-type domain-containing protein</fullName>
    </recommendedName>
</protein>
<evidence type="ECO:0000313" key="7">
    <source>
        <dbReference type="EMBL" id="KAK0571583.1"/>
    </source>
</evidence>
<keyword evidence="3" id="KW-0677">Repeat</keyword>
<reference evidence="7" key="2">
    <citation type="submission" date="2023-06" db="EMBL/GenBank/DDBJ databases">
        <authorList>
            <person name="Swenson N.G."/>
            <person name="Wegrzyn J.L."/>
            <person name="Mcevoy S.L."/>
        </authorList>
    </citation>
    <scope>NUCLEOTIDE SEQUENCE</scope>
    <source>
        <strain evidence="7">NS2018</strain>
        <tissue evidence="7">Leaf</tissue>
    </source>
</reference>
<dbReference type="AlphaFoldDB" id="A0AA39RD62"/>
<dbReference type="InterPro" id="IPR052595">
    <property type="entry name" value="LRRC69/RLP"/>
</dbReference>
<comment type="caution">
    <text evidence="7">The sequence shown here is derived from an EMBL/GenBank/DDBJ whole genome shotgun (WGS) entry which is preliminary data.</text>
</comment>
<dbReference type="SUPFAM" id="SSF52058">
    <property type="entry name" value="L domain-like"/>
    <property type="match status" value="1"/>
</dbReference>
<reference evidence="7" key="1">
    <citation type="journal article" date="2022" name="Plant J.">
        <title>Strategies of tolerance reflected in two North American maple genomes.</title>
        <authorList>
            <person name="McEvoy S.L."/>
            <person name="Sezen U.U."/>
            <person name="Trouern-Trend A."/>
            <person name="McMahon S.M."/>
            <person name="Schaberg P.G."/>
            <person name="Yang J."/>
            <person name="Wegrzyn J.L."/>
            <person name="Swenson N.G."/>
        </authorList>
    </citation>
    <scope>NUCLEOTIDE SEQUENCE</scope>
    <source>
        <strain evidence="7">NS2018</strain>
    </source>
</reference>